<dbReference type="SUPFAM" id="SSF52058">
    <property type="entry name" value="L domain-like"/>
    <property type="match status" value="1"/>
</dbReference>
<evidence type="ECO:0000256" key="4">
    <source>
        <dbReference type="SAM" id="Phobius"/>
    </source>
</evidence>
<dbReference type="EMBL" id="CAJNOC010000705">
    <property type="protein sequence ID" value="CAF0793983.1"/>
    <property type="molecule type" value="Genomic_DNA"/>
</dbReference>
<evidence type="ECO:0000313" key="7">
    <source>
        <dbReference type="Proteomes" id="UP000663879"/>
    </source>
</evidence>
<dbReference type="PANTHER" id="PTHR24369:SF210">
    <property type="entry name" value="CHAOPTIN-RELATED"/>
    <property type="match status" value="1"/>
</dbReference>
<organism evidence="6 7">
    <name type="scientific">Brachionus calyciflorus</name>
    <dbReference type="NCBI Taxonomy" id="104777"/>
    <lineage>
        <taxon>Eukaryota</taxon>
        <taxon>Metazoa</taxon>
        <taxon>Spiralia</taxon>
        <taxon>Gnathifera</taxon>
        <taxon>Rotifera</taxon>
        <taxon>Eurotatoria</taxon>
        <taxon>Monogononta</taxon>
        <taxon>Pseudotrocha</taxon>
        <taxon>Ploima</taxon>
        <taxon>Brachionidae</taxon>
        <taxon>Brachionus</taxon>
    </lineage>
</organism>
<gene>
    <name evidence="6" type="ORF">OXX778_LOCUS6115</name>
</gene>
<sequence length="1676" mass="198038">MILKILLIINLLRCVSNENCTHFKPFFEMYSNNINKNISKNEFLNNRIMNLKNFKNFSEIDFNCLQRDKPIPNTIKLIAYKALSLDITLNMDAIKSNFRFLDRIILVNLDNFDLNTNFYRNFHYPIEVEFYYSKFEVIQNGKVSCEQNLNLKFDSNSNSINILFGSTIYFKKTCPLIFSFLKIDILKFYGISDAFIKKNMLGFKALENSSQIYKIKNSIFNIFKVNLSKSFIDNDMLNNNNKFIRIKGFINYIESNLFEKMTPKLIRFITEDYLSLFKDGGYWLNSFELVKKPLTSDNFFEIIIDTYKPLSLDDENICYFKHVPSNRAYLITPSVSYFNLKCTCSFSILFSTYLNLKNDSYNFKSYYTQLIYESFQKKKCLNQSFLSQCLDKVKRCNPKLFSKISPDYNMIDLSLKIDYFDIILSQIIILFGILSNLMSLVVLLSGYRDINLNKETSTRLYRLMIVNSLINFVYFSINFFHIINRCVEINGLFCSPVYRSKISQYYLIYFVEYLGSIVKFWSSLTLIAISIARLNPLSNKKFFINSKTNHYLFLFILAFSILTNLDKLFVIRVNENEFVLDFDFGNEFPDRNTFINSMSIVKLDRKIEYNGSDSIIFYVLFLLNFIINDIVLYLILTCFDFKIYKSFSNQIRLKKLMTTKLSEFENLNYKVLNLSNNKIKEVADKLLWDAKNIQEIYFDYNEIVTLPANFLKDLYSLSVIYFNGNKIRSISDQFFNIDATKNQIDEIHFRYNQIDNISKGFFKNLTHAEMMDFSGNKIKHLPKSLFSTCTDLVQIIFSKNRIQALSKVLFKGLTKLQDIYMEQNCIDSLDSALFQDLTSLNLINFSNNQIKSLPSDLFMNNLELENVFIKNNKLSDVTPNLVNNLNNLKMFDLSKNFITSIPDTFFENNNAKSAFYDFSYNKVTKFNYELVNEEMYNFISLAYNINFNNLDYLFDSLFYFYSQMELVMLMNCGILNEPNYSVLYRDSNTKHLNQILYVIFYNKPFEINEIDYEKKIFEYMINDLNNYKLTILDFLIQIKHFSDDDLICLQRYVNTKLSKTTASNYDFKINSPESLVGFFKRNDTFLFDSFFPKSSFLKYITFLQNYVQNDEKLELRIYDDYSKSDIINGVELKGKDRQATKKYVFNREFFLEIDYVKCFDIALENNNEKMVLHLIVLLKFSIVFISVYDVNFKFNDHYLSDARFGNIRKFQQKFLSTYLRKIFELEWIELVFFILEMSKDNYFIDLIETDNGPASNQVENEVDQVDFDPFLIKVHKDYEVKCEKVYSKDDKEISKKLNPDLIRHEKIDEILHAKWKLIPRFIYYFNLITYTIFLIFYSIKTEIYKYEFESVTTFVPLVLLIYLLILELIQLIDSLISKNILIYLTSFKNIFELSNFSMCIAALFLEKNDWQNALYSITLIFSYCILVFRLNKAWKLGIYVDVIGNIIRKSLGLLIVVLIFLIGFLLSFRNRSQPFSENDNPIEFFNSTFELSFFKILTMGVGSLSTDDMGVENINGLGFINCAIYATFIVIMPVLLINIFTGISIDEVQKLIENSEVQMIINKIEYVIKLDGIYAKFKNSSCLYFLYVFVYSIEKLLKKRGILKYLRSLVDRFSYLQESIENYKKQELRASINTKKDDMDLIDKKLRNILIELKQISIKQNEDKAKKYNHNESTEN</sequence>
<dbReference type="Pfam" id="PF13855">
    <property type="entry name" value="LRR_8"/>
    <property type="match status" value="1"/>
</dbReference>
<feature type="transmembrane region" description="Helical" evidence="4">
    <location>
        <begin position="1451"/>
        <end position="1468"/>
    </location>
</feature>
<dbReference type="OrthoDB" id="10231212at2759"/>
<evidence type="ECO:0000256" key="1">
    <source>
        <dbReference type="ARBA" id="ARBA00022614"/>
    </source>
</evidence>
<dbReference type="InterPro" id="IPR032675">
    <property type="entry name" value="LRR_dom_sf"/>
</dbReference>
<dbReference type="Proteomes" id="UP000663879">
    <property type="component" value="Unassembled WGS sequence"/>
</dbReference>
<evidence type="ECO:0000256" key="2">
    <source>
        <dbReference type="ARBA" id="ARBA00022729"/>
    </source>
</evidence>
<feature type="signal peptide" evidence="5">
    <location>
        <begin position="1"/>
        <end position="17"/>
    </location>
</feature>
<dbReference type="GO" id="GO:0005886">
    <property type="term" value="C:plasma membrane"/>
    <property type="evidence" value="ECO:0007669"/>
    <property type="project" value="TreeGrafter"/>
</dbReference>
<keyword evidence="4" id="KW-0472">Membrane</keyword>
<reference evidence="6" key="1">
    <citation type="submission" date="2021-02" db="EMBL/GenBank/DDBJ databases">
        <authorList>
            <person name="Nowell W R."/>
        </authorList>
    </citation>
    <scope>NUCLEOTIDE SEQUENCE</scope>
    <source>
        <strain evidence="6">Ploen Becks lab</strain>
    </source>
</reference>
<feature type="transmembrane region" description="Helical" evidence="4">
    <location>
        <begin position="1351"/>
        <end position="1369"/>
    </location>
</feature>
<dbReference type="SMART" id="SM00369">
    <property type="entry name" value="LRR_TYP"/>
    <property type="match status" value="6"/>
</dbReference>
<feature type="transmembrane region" description="Helical" evidence="4">
    <location>
        <begin position="551"/>
        <end position="570"/>
    </location>
</feature>
<protein>
    <submittedName>
        <fullName evidence="6">Uncharacterized protein</fullName>
    </submittedName>
</protein>
<keyword evidence="7" id="KW-1185">Reference proteome</keyword>
<feature type="transmembrane region" description="Helical" evidence="4">
    <location>
        <begin position="615"/>
        <end position="636"/>
    </location>
</feature>
<evidence type="ECO:0000256" key="5">
    <source>
        <dbReference type="SAM" id="SignalP"/>
    </source>
</evidence>
<keyword evidence="1" id="KW-0433">Leucine-rich repeat</keyword>
<comment type="caution">
    <text evidence="6">The sequence shown here is derived from an EMBL/GenBank/DDBJ whole genome shotgun (WGS) entry which is preliminary data.</text>
</comment>
<proteinExistence type="predicted"/>
<feature type="transmembrane region" description="Helical" evidence="4">
    <location>
        <begin position="1410"/>
        <end position="1430"/>
    </location>
</feature>
<feature type="transmembrane region" description="Helical" evidence="4">
    <location>
        <begin position="464"/>
        <end position="484"/>
    </location>
</feature>
<keyword evidence="4" id="KW-0812">Transmembrane</keyword>
<accession>A0A813SBV0</accession>
<feature type="chain" id="PRO_5032268758" evidence="5">
    <location>
        <begin position="18"/>
        <end position="1676"/>
    </location>
</feature>
<feature type="transmembrane region" description="Helical" evidence="4">
    <location>
        <begin position="419"/>
        <end position="444"/>
    </location>
</feature>
<name>A0A813SBV0_9BILA</name>
<dbReference type="Gene3D" id="3.80.10.10">
    <property type="entry name" value="Ribonuclease Inhibitor"/>
    <property type="match status" value="2"/>
</dbReference>
<dbReference type="InterPro" id="IPR050541">
    <property type="entry name" value="LRR_TM_domain-containing"/>
</dbReference>
<keyword evidence="4" id="KW-1133">Transmembrane helix</keyword>
<dbReference type="PROSITE" id="PS51450">
    <property type="entry name" value="LRR"/>
    <property type="match status" value="2"/>
</dbReference>
<dbReference type="InterPro" id="IPR001611">
    <property type="entry name" value="Leu-rich_rpt"/>
</dbReference>
<dbReference type="PANTHER" id="PTHR24369">
    <property type="entry name" value="ANTIGEN BSP, PUTATIVE-RELATED"/>
    <property type="match status" value="1"/>
</dbReference>
<feature type="transmembrane region" description="Helical" evidence="4">
    <location>
        <begin position="1170"/>
        <end position="1190"/>
    </location>
</feature>
<evidence type="ECO:0000256" key="3">
    <source>
        <dbReference type="ARBA" id="ARBA00022737"/>
    </source>
</evidence>
<evidence type="ECO:0000313" key="6">
    <source>
        <dbReference type="EMBL" id="CAF0793983.1"/>
    </source>
</evidence>
<dbReference type="InterPro" id="IPR003591">
    <property type="entry name" value="Leu-rich_rpt_typical-subtyp"/>
</dbReference>
<feature type="transmembrane region" description="Helical" evidence="4">
    <location>
        <begin position="1518"/>
        <end position="1540"/>
    </location>
</feature>
<feature type="transmembrane region" description="Helical" evidence="4">
    <location>
        <begin position="505"/>
        <end position="531"/>
    </location>
</feature>
<keyword evidence="3" id="KW-0677">Repeat</keyword>
<keyword evidence="2 5" id="KW-0732">Signal</keyword>
<feature type="transmembrane region" description="Helical" evidence="4">
    <location>
        <begin position="1321"/>
        <end position="1339"/>
    </location>
</feature>